<keyword evidence="2" id="KW-1185">Reference proteome</keyword>
<reference evidence="1" key="2">
    <citation type="submission" date="2021-05" db="EMBL/GenBank/DDBJ databases">
        <authorList>
            <person name="Pain A."/>
        </authorList>
    </citation>
    <scope>NUCLEOTIDE SEQUENCE</scope>
    <source>
        <strain evidence="1">1802A</strain>
    </source>
</reference>
<dbReference type="GO" id="GO:0003690">
    <property type="term" value="F:double-stranded DNA binding"/>
    <property type="evidence" value="ECO:0007669"/>
    <property type="project" value="TreeGrafter"/>
</dbReference>
<dbReference type="Gene3D" id="3.40.50.300">
    <property type="entry name" value="P-loop containing nucleotide triphosphate hydrolases"/>
    <property type="match status" value="1"/>
</dbReference>
<protein>
    <submittedName>
        <fullName evidence="1">Polynucleotide kinase 3'-phosphatase</fullName>
    </submittedName>
</protein>
<sequence length="330" mass="37782">MKAIVVCSNQSQLFDDPTMSKLIFARIQLLLQEPPGMLTFYEEHLNGGIKVDRDNTFYVGDAAGRFWSNELLKANCERVLALLQAADYSDKKYMRKKKNGQLEESDAATIIAKLKPSDLRNKFQRDFSDCDHKFALNNGIKFYTPEDYFCRLPHMKLTIDFEPKKVGLEPIALDITDGMIILVGPPASGKTFLCKHVFKAFTRVNQDELKTKDKCLRVAKELLQQGKNVVIDNTNSTVAARQNYLALSKEFGVKCTLVFLDVSKDFSLHFNRFRKLVEQPGHQAVPQVAIHTYYSKLQPPKESEGYERFIRITDRTFPVQHTPISQMYLP</sequence>
<evidence type="ECO:0000313" key="2">
    <source>
        <dbReference type="Proteomes" id="UP001195914"/>
    </source>
</evidence>
<dbReference type="GO" id="GO:0046404">
    <property type="term" value="F:ATP-dependent polydeoxyribonucleotide 5'-hydroxyl-kinase activity"/>
    <property type="evidence" value="ECO:0007669"/>
    <property type="project" value="TreeGrafter"/>
</dbReference>
<dbReference type="InterPro" id="IPR023214">
    <property type="entry name" value="HAD_sf"/>
</dbReference>
<name>A0AAD9LJ98_BABDI</name>
<dbReference type="InterPro" id="IPR036412">
    <property type="entry name" value="HAD-like_sf"/>
</dbReference>
<dbReference type="InterPro" id="IPR013954">
    <property type="entry name" value="PNK3P"/>
</dbReference>
<dbReference type="EMBL" id="JAHBMH010000033">
    <property type="protein sequence ID" value="KAK1937627.1"/>
    <property type="molecule type" value="Genomic_DNA"/>
</dbReference>
<proteinExistence type="predicted"/>
<organism evidence="1 2">
    <name type="scientific">Babesia divergens</name>
    <dbReference type="NCBI Taxonomy" id="32595"/>
    <lineage>
        <taxon>Eukaryota</taxon>
        <taxon>Sar</taxon>
        <taxon>Alveolata</taxon>
        <taxon>Apicomplexa</taxon>
        <taxon>Aconoidasida</taxon>
        <taxon>Piroplasmida</taxon>
        <taxon>Babesiidae</taxon>
        <taxon>Babesia</taxon>
    </lineage>
</organism>
<dbReference type="PANTHER" id="PTHR12083">
    <property type="entry name" value="BIFUNCTIONAL POLYNUCLEOTIDE PHOSPHATASE/KINASE"/>
    <property type="match status" value="1"/>
</dbReference>
<dbReference type="Pfam" id="PF13671">
    <property type="entry name" value="AAA_33"/>
    <property type="match status" value="1"/>
</dbReference>
<keyword evidence="1" id="KW-0808">Transferase</keyword>
<dbReference type="SUPFAM" id="SSF52540">
    <property type="entry name" value="P-loop containing nucleoside triphosphate hydrolases"/>
    <property type="match status" value="1"/>
</dbReference>
<dbReference type="PANTHER" id="PTHR12083:SF9">
    <property type="entry name" value="BIFUNCTIONAL POLYNUCLEOTIDE PHOSPHATASE_KINASE"/>
    <property type="match status" value="1"/>
</dbReference>
<evidence type="ECO:0000313" key="1">
    <source>
        <dbReference type="EMBL" id="KAK1937627.1"/>
    </source>
</evidence>
<keyword evidence="1" id="KW-0418">Kinase</keyword>
<dbReference type="Gene3D" id="3.40.50.1000">
    <property type="entry name" value="HAD superfamily/HAD-like"/>
    <property type="match status" value="1"/>
</dbReference>
<gene>
    <name evidence="1" type="ORF">X943_003440</name>
</gene>
<comment type="caution">
    <text evidence="1">The sequence shown here is derived from an EMBL/GenBank/DDBJ whole genome shotgun (WGS) entry which is preliminary data.</text>
</comment>
<accession>A0AAD9LJ98</accession>
<dbReference type="GO" id="GO:0006281">
    <property type="term" value="P:DNA repair"/>
    <property type="evidence" value="ECO:0007669"/>
    <property type="project" value="TreeGrafter"/>
</dbReference>
<dbReference type="SUPFAM" id="SSF56784">
    <property type="entry name" value="HAD-like"/>
    <property type="match status" value="1"/>
</dbReference>
<dbReference type="InterPro" id="IPR027417">
    <property type="entry name" value="P-loop_NTPase"/>
</dbReference>
<dbReference type="Proteomes" id="UP001195914">
    <property type="component" value="Unassembled WGS sequence"/>
</dbReference>
<dbReference type="AlphaFoldDB" id="A0AAD9LJ98"/>
<reference evidence="1" key="1">
    <citation type="journal article" date="2014" name="Nucleic Acids Res.">
        <title>The evolutionary dynamics of variant antigen genes in Babesia reveal a history of genomic innovation underlying host-parasite interaction.</title>
        <authorList>
            <person name="Jackson A.P."/>
            <person name="Otto T.D."/>
            <person name="Darby A."/>
            <person name="Ramaprasad A."/>
            <person name="Xia D."/>
            <person name="Echaide I.E."/>
            <person name="Farber M."/>
            <person name="Gahlot S."/>
            <person name="Gamble J."/>
            <person name="Gupta D."/>
            <person name="Gupta Y."/>
            <person name="Jackson L."/>
            <person name="Malandrin L."/>
            <person name="Malas T.B."/>
            <person name="Moussa E."/>
            <person name="Nair M."/>
            <person name="Reid A.J."/>
            <person name="Sanders M."/>
            <person name="Sharma J."/>
            <person name="Tracey A."/>
            <person name="Quail M.A."/>
            <person name="Weir W."/>
            <person name="Wastling J.M."/>
            <person name="Hall N."/>
            <person name="Willadsen P."/>
            <person name="Lingelbach K."/>
            <person name="Shiels B."/>
            <person name="Tait A."/>
            <person name="Berriman M."/>
            <person name="Allred D.R."/>
            <person name="Pain A."/>
        </authorList>
    </citation>
    <scope>NUCLEOTIDE SEQUENCE</scope>
    <source>
        <strain evidence="1">1802A</strain>
    </source>
</reference>
<dbReference type="GO" id="GO:0046403">
    <property type="term" value="F:polynucleotide 3'-phosphatase activity"/>
    <property type="evidence" value="ECO:0007669"/>
    <property type="project" value="TreeGrafter"/>
</dbReference>
<dbReference type="Pfam" id="PF08645">
    <property type="entry name" value="PNK3P"/>
    <property type="match status" value="1"/>
</dbReference>